<dbReference type="InterPro" id="IPR003661">
    <property type="entry name" value="HisK_dim/P_dom"/>
</dbReference>
<evidence type="ECO:0000259" key="11">
    <source>
        <dbReference type="PROSITE" id="PS50109"/>
    </source>
</evidence>
<dbReference type="InterPro" id="IPR005467">
    <property type="entry name" value="His_kinase_dom"/>
</dbReference>
<evidence type="ECO:0000256" key="8">
    <source>
        <dbReference type="ARBA" id="ARBA00023012"/>
    </source>
</evidence>
<organism evidence="13 14">
    <name type="scientific">Alienimonas chondri</name>
    <dbReference type="NCBI Taxonomy" id="2681879"/>
    <lineage>
        <taxon>Bacteria</taxon>
        <taxon>Pseudomonadati</taxon>
        <taxon>Planctomycetota</taxon>
        <taxon>Planctomycetia</taxon>
        <taxon>Planctomycetales</taxon>
        <taxon>Planctomycetaceae</taxon>
        <taxon>Alienimonas</taxon>
    </lineage>
</organism>
<dbReference type="PANTHER" id="PTHR42878:SF7">
    <property type="entry name" value="SENSOR HISTIDINE KINASE GLRK"/>
    <property type="match status" value="1"/>
</dbReference>
<evidence type="ECO:0000256" key="6">
    <source>
        <dbReference type="ARBA" id="ARBA00022777"/>
    </source>
</evidence>
<dbReference type="SMART" id="SM00387">
    <property type="entry name" value="HATPase_c"/>
    <property type="match status" value="1"/>
</dbReference>
<keyword evidence="14" id="KW-1185">Reference proteome</keyword>
<dbReference type="PROSITE" id="PS50109">
    <property type="entry name" value="HIS_KIN"/>
    <property type="match status" value="1"/>
</dbReference>
<keyword evidence="6" id="KW-0418">Kinase</keyword>
<dbReference type="CDD" id="cd00075">
    <property type="entry name" value="HATPase"/>
    <property type="match status" value="1"/>
</dbReference>
<dbReference type="Pfam" id="PF00512">
    <property type="entry name" value="HisKA"/>
    <property type="match status" value="1"/>
</dbReference>
<reference evidence="13 14" key="1">
    <citation type="journal article" date="2020" name="Syst. Appl. Microbiol.">
        <title>Alienimonas chondri sp. nov., a novel planctomycete isolated from the biofilm of the red alga Chondrus crispus.</title>
        <authorList>
            <person name="Vitorino I."/>
            <person name="Albuquerque L."/>
            <person name="Wiegand S."/>
            <person name="Kallscheuer N."/>
            <person name="da Costa M.S."/>
            <person name="Lobo-da-Cunha A."/>
            <person name="Jogler C."/>
            <person name="Lage O.M."/>
        </authorList>
    </citation>
    <scope>NUCLEOTIDE SEQUENCE [LARGE SCALE GENOMIC DNA]</scope>
    <source>
        <strain evidence="13 14">LzC2</strain>
    </source>
</reference>
<evidence type="ECO:0000313" key="13">
    <source>
        <dbReference type="EMBL" id="NNJ24295.1"/>
    </source>
</evidence>
<dbReference type="PANTHER" id="PTHR42878">
    <property type="entry name" value="TWO-COMPONENT HISTIDINE KINASE"/>
    <property type="match status" value="1"/>
</dbReference>
<proteinExistence type="predicted"/>
<dbReference type="Gene3D" id="3.40.50.2300">
    <property type="match status" value="1"/>
</dbReference>
<dbReference type="Pfam" id="PF00072">
    <property type="entry name" value="Response_reg"/>
    <property type="match status" value="1"/>
</dbReference>
<feature type="compositionally biased region" description="Polar residues" evidence="10">
    <location>
        <begin position="361"/>
        <end position="376"/>
    </location>
</feature>
<dbReference type="SMART" id="SM00388">
    <property type="entry name" value="HisKA"/>
    <property type="match status" value="1"/>
</dbReference>
<dbReference type="Proteomes" id="UP000609651">
    <property type="component" value="Unassembled WGS sequence"/>
</dbReference>
<dbReference type="SUPFAM" id="SSF52172">
    <property type="entry name" value="CheY-like"/>
    <property type="match status" value="1"/>
</dbReference>
<evidence type="ECO:0000256" key="4">
    <source>
        <dbReference type="ARBA" id="ARBA00022679"/>
    </source>
</evidence>
<dbReference type="SUPFAM" id="SSF55874">
    <property type="entry name" value="ATPase domain of HSP90 chaperone/DNA topoisomerase II/histidine kinase"/>
    <property type="match status" value="1"/>
</dbReference>
<feature type="modified residue" description="4-aspartylphosphate" evidence="9">
    <location>
        <position position="60"/>
    </location>
</feature>
<feature type="domain" description="Response regulatory" evidence="12">
    <location>
        <begin position="8"/>
        <end position="125"/>
    </location>
</feature>
<evidence type="ECO:0000256" key="9">
    <source>
        <dbReference type="PROSITE-ProRule" id="PRU00169"/>
    </source>
</evidence>
<evidence type="ECO:0000256" key="2">
    <source>
        <dbReference type="ARBA" id="ARBA00012438"/>
    </source>
</evidence>
<dbReference type="SMART" id="SM00448">
    <property type="entry name" value="REC"/>
    <property type="match status" value="1"/>
</dbReference>
<evidence type="ECO:0000256" key="5">
    <source>
        <dbReference type="ARBA" id="ARBA00022741"/>
    </source>
</evidence>
<name>A0ABX1V7Z8_9PLAN</name>
<feature type="region of interest" description="Disordered" evidence="10">
    <location>
        <begin position="355"/>
        <end position="376"/>
    </location>
</feature>
<evidence type="ECO:0000259" key="12">
    <source>
        <dbReference type="PROSITE" id="PS50110"/>
    </source>
</evidence>
<dbReference type="InterPro" id="IPR003594">
    <property type="entry name" value="HATPase_dom"/>
</dbReference>
<evidence type="ECO:0000313" key="14">
    <source>
        <dbReference type="Proteomes" id="UP000609651"/>
    </source>
</evidence>
<keyword evidence="5" id="KW-0547">Nucleotide-binding</keyword>
<accession>A0ABX1V7Z8</accession>
<keyword evidence="4 13" id="KW-0808">Transferase</keyword>
<dbReference type="InterPro" id="IPR050351">
    <property type="entry name" value="BphY/WalK/GraS-like"/>
</dbReference>
<evidence type="ECO:0000256" key="10">
    <source>
        <dbReference type="SAM" id="MobiDB-lite"/>
    </source>
</evidence>
<dbReference type="CDD" id="cd00082">
    <property type="entry name" value="HisKA"/>
    <property type="match status" value="1"/>
</dbReference>
<dbReference type="EMBL" id="WTPX01000006">
    <property type="protein sequence ID" value="NNJ24295.1"/>
    <property type="molecule type" value="Genomic_DNA"/>
</dbReference>
<evidence type="ECO:0000256" key="1">
    <source>
        <dbReference type="ARBA" id="ARBA00000085"/>
    </source>
</evidence>
<dbReference type="RefSeq" id="WP_171183090.1">
    <property type="nucleotide sequence ID" value="NZ_WTPX01000006.1"/>
</dbReference>
<evidence type="ECO:0000256" key="3">
    <source>
        <dbReference type="ARBA" id="ARBA00022553"/>
    </source>
</evidence>
<dbReference type="InterPro" id="IPR004358">
    <property type="entry name" value="Sig_transdc_His_kin-like_C"/>
</dbReference>
<evidence type="ECO:0000256" key="7">
    <source>
        <dbReference type="ARBA" id="ARBA00022840"/>
    </source>
</evidence>
<keyword evidence="3 9" id="KW-0597">Phosphoprotein</keyword>
<dbReference type="InterPro" id="IPR011006">
    <property type="entry name" value="CheY-like_superfamily"/>
</dbReference>
<sequence length="376" mass="41093">MQSPPLLRVLVVEDADDHYELLRRRVGTSDVSGIELHRETTLAGGLRYLTTESVDAVLLDLGLPDSEVGETLERFKRACPTVALVALTSLDDLNFAAASVAGGAQDFLVKSQLSRDGVVRSLRYAVERKQTTLALERSNQELRNFAHTVAHEVRHPAAAALMALSAVRLEPLSDQSEEVVALAEESLRTLSDLVRELLDFAEIEHSSSPPEAIDLNLIIDRVLDRFRPDLDRARARVEREPLPTVTAHAAQLSLLFQNLIGNAIKYRSPERDLVLKIGPAASDRRGVRVTDNGRGIEGRHLPKLFDVFYRGDPPAEVTGTGVGLALCRRIAQRYGGDITIQSIPQQGSTFEATFGEPAEANGSTEYAQRSGNTSSS</sequence>
<dbReference type="PRINTS" id="PR00344">
    <property type="entry name" value="BCTRLSENSOR"/>
</dbReference>
<protein>
    <recommendedName>
        <fullName evidence="2">histidine kinase</fullName>
        <ecNumber evidence="2">2.7.13.3</ecNumber>
    </recommendedName>
</protein>
<dbReference type="Pfam" id="PF02518">
    <property type="entry name" value="HATPase_c"/>
    <property type="match status" value="1"/>
</dbReference>
<dbReference type="EC" id="2.7.13.3" evidence="2"/>
<comment type="catalytic activity">
    <reaction evidence="1">
        <text>ATP + protein L-histidine = ADP + protein N-phospho-L-histidine.</text>
        <dbReference type="EC" id="2.7.13.3"/>
    </reaction>
</comment>
<dbReference type="PROSITE" id="PS50110">
    <property type="entry name" value="RESPONSE_REGULATORY"/>
    <property type="match status" value="1"/>
</dbReference>
<dbReference type="GO" id="GO:0016740">
    <property type="term" value="F:transferase activity"/>
    <property type="evidence" value="ECO:0007669"/>
    <property type="project" value="UniProtKB-KW"/>
</dbReference>
<gene>
    <name evidence="13" type="primary">sasA_1</name>
    <name evidence="13" type="ORF">LzC2_03510</name>
</gene>
<dbReference type="Gene3D" id="3.30.565.10">
    <property type="entry name" value="Histidine kinase-like ATPase, C-terminal domain"/>
    <property type="match status" value="1"/>
</dbReference>
<dbReference type="InterPro" id="IPR036890">
    <property type="entry name" value="HATPase_C_sf"/>
</dbReference>
<dbReference type="Gene3D" id="1.10.287.130">
    <property type="match status" value="1"/>
</dbReference>
<keyword evidence="8" id="KW-0902">Two-component regulatory system</keyword>
<keyword evidence="7" id="KW-0067">ATP-binding</keyword>
<feature type="domain" description="Histidine kinase" evidence="11">
    <location>
        <begin position="148"/>
        <end position="358"/>
    </location>
</feature>
<comment type="caution">
    <text evidence="13">The sequence shown here is derived from an EMBL/GenBank/DDBJ whole genome shotgun (WGS) entry which is preliminary data.</text>
</comment>
<dbReference type="InterPro" id="IPR001789">
    <property type="entry name" value="Sig_transdc_resp-reg_receiver"/>
</dbReference>